<keyword evidence="3" id="KW-1133">Transmembrane helix</keyword>
<dbReference type="SUPFAM" id="SSF54197">
    <property type="entry name" value="HIT-like"/>
    <property type="match status" value="1"/>
</dbReference>
<evidence type="ECO:0000256" key="3">
    <source>
        <dbReference type="SAM" id="Phobius"/>
    </source>
</evidence>
<keyword evidence="3" id="KW-0812">Transmembrane</keyword>
<proteinExistence type="predicted"/>
<evidence type="ECO:0000313" key="4">
    <source>
        <dbReference type="EMBL" id="KAG8382428.1"/>
    </source>
</evidence>
<sequence>MEAVGKRVGMAAAVSSAPCIFCQIARSSTSTTLLHKDDKVVAFQDINPSAFRFSPLSTFDSIRFDLVWFISFSLSLKFQTATIMYALGCCPAQCTITILAVIVYAHDRDLLVSRRKVYGYNTIPEYESREVWEDPLWTLVSISKSPRTLNSERKWLLVSYTKPFPGIRHYLVIPIEHISTVKDLQRRSEDFLLVNHMLNVGQSLIQRDAPHVRHYRYAFIMHLIFILFSFFSWLISNIFRDSTIEESSTHELVM</sequence>
<dbReference type="Pfam" id="PF11969">
    <property type="entry name" value="DcpS_C"/>
    <property type="match status" value="1"/>
</dbReference>
<feature type="transmembrane region" description="Helical" evidence="3">
    <location>
        <begin position="83"/>
        <end position="105"/>
    </location>
</feature>
<accession>A0AAV6XIY0</accession>
<keyword evidence="1" id="KW-0547">Nucleotide-binding</keyword>
<protein>
    <submittedName>
        <fullName evidence="4">Uncharacterized protein</fullName>
    </submittedName>
</protein>
<evidence type="ECO:0000256" key="2">
    <source>
        <dbReference type="ARBA" id="ARBA00022801"/>
    </source>
</evidence>
<evidence type="ECO:0000313" key="5">
    <source>
        <dbReference type="Proteomes" id="UP000826271"/>
    </source>
</evidence>
<keyword evidence="5" id="KW-1185">Reference proteome</keyword>
<evidence type="ECO:0000256" key="1">
    <source>
        <dbReference type="ARBA" id="ARBA00022741"/>
    </source>
</evidence>
<dbReference type="EMBL" id="WHWC01000005">
    <property type="protein sequence ID" value="KAG8382428.1"/>
    <property type="molecule type" value="Genomic_DNA"/>
</dbReference>
<name>A0AAV6XIY0_9LAMI</name>
<dbReference type="GO" id="GO:0016787">
    <property type="term" value="F:hydrolase activity"/>
    <property type="evidence" value="ECO:0007669"/>
    <property type="project" value="UniProtKB-KW"/>
</dbReference>
<organism evidence="4 5">
    <name type="scientific">Buddleja alternifolia</name>
    <dbReference type="NCBI Taxonomy" id="168488"/>
    <lineage>
        <taxon>Eukaryota</taxon>
        <taxon>Viridiplantae</taxon>
        <taxon>Streptophyta</taxon>
        <taxon>Embryophyta</taxon>
        <taxon>Tracheophyta</taxon>
        <taxon>Spermatophyta</taxon>
        <taxon>Magnoliopsida</taxon>
        <taxon>eudicotyledons</taxon>
        <taxon>Gunneridae</taxon>
        <taxon>Pentapetalae</taxon>
        <taxon>asterids</taxon>
        <taxon>lamiids</taxon>
        <taxon>Lamiales</taxon>
        <taxon>Scrophulariaceae</taxon>
        <taxon>Buddlejeae</taxon>
        <taxon>Buddleja</taxon>
    </lineage>
</organism>
<gene>
    <name evidence="4" type="ORF">BUALT_Bualt05G0076200</name>
</gene>
<dbReference type="InterPro" id="IPR036265">
    <property type="entry name" value="HIT-like_sf"/>
</dbReference>
<dbReference type="PANTHER" id="PTHR12486">
    <property type="entry name" value="APRATAXIN-RELATED"/>
    <property type="match status" value="1"/>
</dbReference>
<keyword evidence="3" id="KW-0472">Membrane</keyword>
<dbReference type="Proteomes" id="UP000826271">
    <property type="component" value="Unassembled WGS sequence"/>
</dbReference>
<dbReference type="AlphaFoldDB" id="A0AAV6XIY0"/>
<keyword evidence="2" id="KW-0378">Hydrolase</keyword>
<dbReference type="Gene3D" id="3.30.428.10">
    <property type="entry name" value="HIT-like"/>
    <property type="match status" value="2"/>
</dbReference>
<dbReference type="GO" id="GO:0000166">
    <property type="term" value="F:nucleotide binding"/>
    <property type="evidence" value="ECO:0007669"/>
    <property type="project" value="UniProtKB-KW"/>
</dbReference>
<comment type="caution">
    <text evidence="4">The sequence shown here is derived from an EMBL/GenBank/DDBJ whole genome shotgun (WGS) entry which is preliminary data.</text>
</comment>
<dbReference type="PANTHER" id="PTHR12486:SF5">
    <property type="entry name" value="ADENOSINE 5'-MONOPHOSPHORAMIDASE HINT3"/>
    <property type="match status" value="1"/>
</dbReference>
<feature type="transmembrane region" description="Helical" evidence="3">
    <location>
        <begin position="217"/>
        <end position="235"/>
    </location>
</feature>
<reference evidence="4" key="1">
    <citation type="submission" date="2019-10" db="EMBL/GenBank/DDBJ databases">
        <authorList>
            <person name="Zhang R."/>
            <person name="Pan Y."/>
            <person name="Wang J."/>
            <person name="Ma R."/>
            <person name="Yu S."/>
        </authorList>
    </citation>
    <scope>NUCLEOTIDE SEQUENCE</scope>
    <source>
        <strain evidence="4">LA-IB0</strain>
        <tissue evidence="4">Leaf</tissue>
    </source>
</reference>